<dbReference type="Gene3D" id="3.60.10.10">
    <property type="entry name" value="Endonuclease/exonuclease/phosphatase"/>
    <property type="match status" value="1"/>
</dbReference>
<protein>
    <recommendedName>
        <fullName evidence="6">Endonuclease/exonuclease/phosphatase domain-containing protein</fullName>
    </recommendedName>
</protein>
<evidence type="ECO:0000256" key="4">
    <source>
        <dbReference type="ARBA" id="ARBA00022842"/>
    </source>
</evidence>
<comment type="similarity">
    <text evidence="1">Belongs to the DNA repair enzymes AP/ExoA family.</text>
</comment>
<dbReference type="InterPro" id="IPR036691">
    <property type="entry name" value="Endo/exonu/phosph_ase_sf"/>
</dbReference>
<dbReference type="Proteomes" id="UP000823388">
    <property type="component" value="Chromosome 1N"/>
</dbReference>
<feature type="domain" description="Endonuclease/exonuclease/phosphatase" evidence="6">
    <location>
        <begin position="8"/>
        <end position="73"/>
    </location>
</feature>
<dbReference type="GO" id="GO:0006284">
    <property type="term" value="P:base-excision repair"/>
    <property type="evidence" value="ECO:0007669"/>
    <property type="project" value="TreeGrafter"/>
</dbReference>
<dbReference type="EMBL" id="CM029038">
    <property type="protein sequence ID" value="KAG2648398.1"/>
    <property type="molecule type" value="Genomic_DNA"/>
</dbReference>
<comment type="cofactor">
    <cofactor evidence="5">
        <name>Mg(2+)</name>
        <dbReference type="ChEBI" id="CHEBI:18420"/>
    </cofactor>
    <cofactor evidence="5">
        <name>Mn(2+)</name>
        <dbReference type="ChEBI" id="CHEBI:29035"/>
    </cofactor>
    <text evidence="5">Probably binds two magnesium or manganese ions per subunit.</text>
</comment>
<sequence>MDPAHILVWNVRGLNSSARRDAVHVMVDSSNIDIVCLQETKMSFVTREHILSMLGSEFDNNYIFLPSAGASGGILVGGDLAWGPLEQAELTLIVLQFSSGLLQVLLGG</sequence>
<dbReference type="SUPFAM" id="SSF56219">
    <property type="entry name" value="DNase I-like"/>
    <property type="match status" value="1"/>
</dbReference>
<reference evidence="7" key="1">
    <citation type="submission" date="2020-05" db="EMBL/GenBank/DDBJ databases">
        <title>WGS assembly of Panicum virgatum.</title>
        <authorList>
            <person name="Lovell J.T."/>
            <person name="Jenkins J."/>
            <person name="Shu S."/>
            <person name="Juenger T.E."/>
            <person name="Schmutz J."/>
        </authorList>
    </citation>
    <scope>NUCLEOTIDE SEQUENCE</scope>
    <source>
        <strain evidence="7">AP13</strain>
    </source>
</reference>
<dbReference type="GO" id="GO:0008081">
    <property type="term" value="F:phosphoric diester hydrolase activity"/>
    <property type="evidence" value="ECO:0007669"/>
    <property type="project" value="TreeGrafter"/>
</dbReference>
<evidence type="ECO:0000256" key="1">
    <source>
        <dbReference type="ARBA" id="ARBA00007092"/>
    </source>
</evidence>
<feature type="binding site" evidence="5">
    <location>
        <position position="39"/>
    </location>
    <ligand>
        <name>Mg(2+)</name>
        <dbReference type="ChEBI" id="CHEBI:18420"/>
        <label>1</label>
    </ligand>
</feature>
<keyword evidence="8" id="KW-1185">Reference proteome</keyword>
<name>A0A8T0WMM3_PANVG</name>
<evidence type="ECO:0000256" key="3">
    <source>
        <dbReference type="ARBA" id="ARBA00022801"/>
    </source>
</evidence>
<keyword evidence="5" id="KW-0464">Manganese</keyword>
<proteinExistence type="inferred from homology"/>
<accession>A0A8T0WMM3</accession>
<keyword evidence="2 5" id="KW-0479">Metal-binding</keyword>
<evidence type="ECO:0000313" key="7">
    <source>
        <dbReference type="EMBL" id="KAG2648398.1"/>
    </source>
</evidence>
<evidence type="ECO:0000313" key="8">
    <source>
        <dbReference type="Proteomes" id="UP000823388"/>
    </source>
</evidence>
<dbReference type="PANTHER" id="PTHR22748">
    <property type="entry name" value="AP ENDONUCLEASE"/>
    <property type="match status" value="1"/>
</dbReference>
<evidence type="ECO:0000256" key="5">
    <source>
        <dbReference type="PIRSR" id="PIRSR604808-2"/>
    </source>
</evidence>
<feature type="binding site" evidence="5">
    <location>
        <position position="10"/>
    </location>
    <ligand>
        <name>Mg(2+)</name>
        <dbReference type="ChEBI" id="CHEBI:18420"/>
        <label>1</label>
    </ligand>
</feature>
<dbReference type="GO" id="GO:0046872">
    <property type="term" value="F:metal ion binding"/>
    <property type="evidence" value="ECO:0007669"/>
    <property type="project" value="UniProtKB-KW"/>
</dbReference>
<evidence type="ECO:0000256" key="2">
    <source>
        <dbReference type="ARBA" id="ARBA00022723"/>
    </source>
</evidence>
<keyword evidence="3" id="KW-0378">Hydrolase</keyword>
<gene>
    <name evidence="7" type="ORF">PVAP13_1NG097272</name>
</gene>
<dbReference type="PANTHER" id="PTHR22748:SF19">
    <property type="entry name" value="ENDONUCLEASE_EXONUCLEASE_PHOSPHATASE DOMAIN-CONTAINING PROTEIN"/>
    <property type="match status" value="1"/>
</dbReference>
<organism evidence="7 8">
    <name type="scientific">Panicum virgatum</name>
    <name type="common">Blackwell switchgrass</name>
    <dbReference type="NCBI Taxonomy" id="38727"/>
    <lineage>
        <taxon>Eukaryota</taxon>
        <taxon>Viridiplantae</taxon>
        <taxon>Streptophyta</taxon>
        <taxon>Embryophyta</taxon>
        <taxon>Tracheophyta</taxon>
        <taxon>Spermatophyta</taxon>
        <taxon>Magnoliopsida</taxon>
        <taxon>Liliopsida</taxon>
        <taxon>Poales</taxon>
        <taxon>Poaceae</taxon>
        <taxon>PACMAD clade</taxon>
        <taxon>Panicoideae</taxon>
        <taxon>Panicodae</taxon>
        <taxon>Paniceae</taxon>
        <taxon>Panicinae</taxon>
        <taxon>Panicum</taxon>
        <taxon>Panicum sect. Hiantes</taxon>
    </lineage>
</organism>
<dbReference type="GO" id="GO:0008311">
    <property type="term" value="F:double-stranded DNA 3'-5' DNA exonuclease activity"/>
    <property type="evidence" value="ECO:0007669"/>
    <property type="project" value="TreeGrafter"/>
</dbReference>
<comment type="caution">
    <text evidence="7">The sequence shown here is derived from an EMBL/GenBank/DDBJ whole genome shotgun (WGS) entry which is preliminary data.</text>
</comment>
<keyword evidence="4 5" id="KW-0460">Magnesium</keyword>
<dbReference type="GO" id="GO:0005634">
    <property type="term" value="C:nucleus"/>
    <property type="evidence" value="ECO:0007669"/>
    <property type="project" value="TreeGrafter"/>
</dbReference>
<dbReference type="InterPro" id="IPR004808">
    <property type="entry name" value="AP_endonuc_1"/>
</dbReference>
<dbReference type="AlphaFoldDB" id="A0A8T0WMM3"/>
<dbReference type="GO" id="GO:0003906">
    <property type="term" value="F:DNA-(apurinic or apyrimidinic site) endonuclease activity"/>
    <property type="evidence" value="ECO:0007669"/>
    <property type="project" value="TreeGrafter"/>
</dbReference>
<dbReference type="InterPro" id="IPR005135">
    <property type="entry name" value="Endo/exonuclease/phosphatase"/>
</dbReference>
<evidence type="ECO:0000259" key="6">
    <source>
        <dbReference type="Pfam" id="PF03372"/>
    </source>
</evidence>
<dbReference type="Pfam" id="PF03372">
    <property type="entry name" value="Exo_endo_phos"/>
    <property type="match status" value="1"/>
</dbReference>